<evidence type="ECO:0008006" key="4">
    <source>
        <dbReference type="Google" id="ProtNLM"/>
    </source>
</evidence>
<organism evidence="2 3">
    <name type="scientific">Colletotrichum zoysiae</name>
    <dbReference type="NCBI Taxonomy" id="1216348"/>
    <lineage>
        <taxon>Eukaryota</taxon>
        <taxon>Fungi</taxon>
        <taxon>Dikarya</taxon>
        <taxon>Ascomycota</taxon>
        <taxon>Pezizomycotina</taxon>
        <taxon>Sordariomycetes</taxon>
        <taxon>Hypocreomycetidae</taxon>
        <taxon>Glomerellales</taxon>
        <taxon>Glomerellaceae</taxon>
        <taxon>Colletotrichum</taxon>
        <taxon>Colletotrichum graminicola species complex</taxon>
    </lineage>
</organism>
<keyword evidence="1" id="KW-1133">Transmembrane helix</keyword>
<gene>
    <name evidence="2" type="ORF">LX32DRAFT_312278</name>
</gene>
<keyword evidence="1" id="KW-0472">Membrane</keyword>
<reference evidence="2" key="1">
    <citation type="submission" date="2021-06" db="EMBL/GenBank/DDBJ databases">
        <title>Comparative genomics, transcriptomics and evolutionary studies reveal genomic signatures of adaptation to plant cell wall in hemibiotrophic fungi.</title>
        <authorList>
            <consortium name="DOE Joint Genome Institute"/>
            <person name="Baroncelli R."/>
            <person name="Diaz J.F."/>
            <person name="Benocci T."/>
            <person name="Peng M."/>
            <person name="Battaglia E."/>
            <person name="Haridas S."/>
            <person name="Andreopoulos W."/>
            <person name="Labutti K."/>
            <person name="Pangilinan J."/>
            <person name="Floch G.L."/>
            <person name="Makela M.R."/>
            <person name="Henrissat B."/>
            <person name="Grigoriev I.V."/>
            <person name="Crouch J.A."/>
            <person name="De Vries R.P."/>
            <person name="Sukno S.A."/>
            <person name="Thon M.R."/>
        </authorList>
    </citation>
    <scope>NUCLEOTIDE SEQUENCE</scope>
    <source>
        <strain evidence="2">MAFF235873</strain>
    </source>
</reference>
<comment type="caution">
    <text evidence="2">The sequence shown here is derived from an EMBL/GenBank/DDBJ whole genome shotgun (WGS) entry which is preliminary data.</text>
</comment>
<keyword evidence="3" id="KW-1185">Reference proteome</keyword>
<accession>A0AAD9HMU8</accession>
<dbReference type="Proteomes" id="UP001232148">
    <property type="component" value="Unassembled WGS sequence"/>
</dbReference>
<feature type="transmembrane region" description="Helical" evidence="1">
    <location>
        <begin position="35"/>
        <end position="56"/>
    </location>
</feature>
<dbReference type="EMBL" id="MU842848">
    <property type="protein sequence ID" value="KAK2030664.1"/>
    <property type="molecule type" value="Genomic_DNA"/>
</dbReference>
<name>A0AAD9HMU8_9PEZI</name>
<dbReference type="AlphaFoldDB" id="A0AAD9HMU8"/>
<evidence type="ECO:0000313" key="3">
    <source>
        <dbReference type="Proteomes" id="UP001232148"/>
    </source>
</evidence>
<protein>
    <recommendedName>
        <fullName evidence="4">Transmembrane protein</fullName>
    </recommendedName>
</protein>
<sequence>MGTLPVVARLPFRLRSGGDHRRRGPQSLFASLRPFFLFGQVIVYATISLHGSFAPFMCQKRRLFKMEGNENGLSLLHVSARRSVLPQR</sequence>
<keyword evidence="1" id="KW-0812">Transmembrane</keyword>
<evidence type="ECO:0000256" key="1">
    <source>
        <dbReference type="SAM" id="Phobius"/>
    </source>
</evidence>
<proteinExistence type="predicted"/>
<evidence type="ECO:0000313" key="2">
    <source>
        <dbReference type="EMBL" id="KAK2030664.1"/>
    </source>
</evidence>